<accession>A0AAC9AXM1</accession>
<name>A0AAC9AXM1_SPHMC</name>
<dbReference type="Proteomes" id="UP000076088">
    <property type="component" value="Chromosome"/>
</dbReference>
<evidence type="ECO:0000313" key="2">
    <source>
        <dbReference type="Proteomes" id="UP000076088"/>
    </source>
</evidence>
<reference evidence="1 2" key="2">
    <citation type="journal article" date="2016" name="Genome Announc.">
        <title>Complete Genome Sequence of Sphingopyxis macrogoltabida Strain 203N (NBRC 111659), a Polyethylene Glycol Degrader.</title>
        <authorList>
            <person name="Ohtsubo Y."/>
            <person name="Nonoyama S."/>
            <person name="Nagata Y."/>
            <person name="Numata M."/>
            <person name="Tsuchikane K."/>
            <person name="Hosoyama A."/>
            <person name="Yamazoe A."/>
            <person name="Tsuda M."/>
            <person name="Fujita N."/>
            <person name="Kawai F."/>
        </authorList>
    </citation>
    <scope>NUCLEOTIDE SEQUENCE [LARGE SCALE GENOMIC DNA]</scope>
    <source>
        <strain evidence="1 2">203N</strain>
    </source>
</reference>
<reference evidence="2" key="1">
    <citation type="submission" date="2015-11" db="EMBL/GenBank/DDBJ databases">
        <title>Complete genome sequence of a polyethylene-glycol degrader Sphingopyxis macrogoltabida 203N (NBRC 111659).</title>
        <authorList>
            <person name="Yoshiyuki O."/>
            <person name="Shouta N."/>
            <person name="Nagata Y."/>
            <person name="Numata M."/>
            <person name="Tsuchikane K."/>
            <person name="Hosoyama A."/>
            <person name="Yamazoe A."/>
            <person name="Tsuda M."/>
            <person name="Fujita N."/>
            <person name="Kawai F."/>
        </authorList>
    </citation>
    <scope>NUCLEOTIDE SEQUENCE [LARGE SCALE GENOMIC DNA]</scope>
    <source>
        <strain evidence="2">203N</strain>
    </source>
</reference>
<dbReference type="EMBL" id="CP013344">
    <property type="protein sequence ID" value="AMU91836.1"/>
    <property type="molecule type" value="Genomic_DNA"/>
</dbReference>
<gene>
    <name evidence="1" type="ORF">ATM17_22755</name>
</gene>
<sequence length="107" mass="10970">MLLLPCVPVGPAALFHLLLVASLRAASISAAVCAAFVVEAASCSLVVATLAADTAMVGGACSCQLARAGRARHALVFGPAALAGYLVRRSRRRRPGSMSIGPERARR</sequence>
<dbReference type="KEGG" id="smaz:LH19_22205"/>
<protein>
    <submittedName>
        <fullName evidence="1">Uncharacterized protein</fullName>
    </submittedName>
</protein>
<evidence type="ECO:0000313" key="1">
    <source>
        <dbReference type="EMBL" id="AMU91836.1"/>
    </source>
</evidence>
<organism evidence="1 2">
    <name type="scientific">Sphingopyxis macrogoltabida</name>
    <name type="common">Sphingomonas macrogoltabidus</name>
    <dbReference type="NCBI Taxonomy" id="33050"/>
    <lineage>
        <taxon>Bacteria</taxon>
        <taxon>Pseudomonadati</taxon>
        <taxon>Pseudomonadota</taxon>
        <taxon>Alphaproteobacteria</taxon>
        <taxon>Sphingomonadales</taxon>
        <taxon>Sphingomonadaceae</taxon>
        <taxon>Sphingopyxis</taxon>
    </lineage>
</organism>
<proteinExistence type="predicted"/>
<dbReference type="AlphaFoldDB" id="A0AAC9AXM1"/>
<keyword evidence="2" id="KW-1185">Reference proteome</keyword>